<sequence>MPPLARVSLFVDLCTSLICSARLAAWNIGEQTLAEEQLPEVITQMRSLNQEKLLFIYDRGYPSVKFIQQHYDLGVDFIFRLQKRNYSKLWEQILSGELDFDFILENEKLKNKMKGQKVRVIVLTLANGETEVLVTSLFDREKFTLEDISKAYVLRWHIEECYKRLKVGAELENFSGVNLEAVLQEFWANLVMCNILSLHMCDAQGPWNPDQISEYRLNFSVLFGVMRQKLYQV</sequence>
<dbReference type="AlphaFoldDB" id="A0A8X7CDE5"/>
<evidence type="ECO:0000313" key="9">
    <source>
        <dbReference type="Proteomes" id="UP000886998"/>
    </source>
</evidence>
<organism evidence="7 9">
    <name type="scientific">Trichonephila inaurata madagascariensis</name>
    <dbReference type="NCBI Taxonomy" id="2747483"/>
    <lineage>
        <taxon>Eukaryota</taxon>
        <taxon>Metazoa</taxon>
        <taxon>Ecdysozoa</taxon>
        <taxon>Arthropoda</taxon>
        <taxon>Chelicerata</taxon>
        <taxon>Arachnida</taxon>
        <taxon>Araneae</taxon>
        <taxon>Araneomorphae</taxon>
        <taxon>Entelegynae</taxon>
        <taxon>Araneoidea</taxon>
        <taxon>Nephilidae</taxon>
        <taxon>Trichonephila</taxon>
        <taxon>Trichonephila inaurata</taxon>
    </lineage>
</organism>
<feature type="domain" description="Transposase IS4-like" evidence="6">
    <location>
        <begin position="8"/>
        <end position="194"/>
    </location>
</feature>
<comment type="caution">
    <text evidence="7">The sequence shown here is derived from an EMBL/GenBank/DDBJ whole genome shotgun (WGS) entry which is preliminary data.</text>
</comment>
<dbReference type="NCBIfam" id="NF033592">
    <property type="entry name" value="transpos_IS4_1"/>
    <property type="match status" value="1"/>
</dbReference>
<keyword evidence="2" id="KW-0815">Transposition</keyword>
<evidence type="ECO:0000313" key="8">
    <source>
        <dbReference type="EMBL" id="GFY65442.1"/>
    </source>
</evidence>
<comment type="similarity">
    <text evidence="1">Belongs to the transposase 11 family.</text>
</comment>
<evidence type="ECO:0000256" key="1">
    <source>
        <dbReference type="ARBA" id="ARBA00010075"/>
    </source>
</evidence>
<evidence type="ECO:0000256" key="3">
    <source>
        <dbReference type="ARBA" id="ARBA00023125"/>
    </source>
</evidence>
<accession>A0A8X7CDE5</accession>
<keyword evidence="5" id="KW-0732">Signal</keyword>
<dbReference type="GO" id="GO:0003677">
    <property type="term" value="F:DNA binding"/>
    <property type="evidence" value="ECO:0007669"/>
    <property type="project" value="UniProtKB-KW"/>
</dbReference>
<name>A0A8X7CDE5_9ARAC</name>
<protein>
    <submittedName>
        <fullName evidence="7">Transposase</fullName>
    </submittedName>
</protein>
<dbReference type="GO" id="GO:0006313">
    <property type="term" value="P:DNA transposition"/>
    <property type="evidence" value="ECO:0007669"/>
    <property type="project" value="InterPro"/>
</dbReference>
<dbReference type="PANTHER" id="PTHR33258:SF1">
    <property type="entry name" value="TRANSPOSASE INSL FOR INSERTION SEQUENCE ELEMENT IS186A-RELATED"/>
    <property type="match status" value="1"/>
</dbReference>
<dbReference type="EMBL" id="BMAV01015538">
    <property type="protein sequence ID" value="GFY65442.1"/>
    <property type="molecule type" value="Genomic_DNA"/>
</dbReference>
<evidence type="ECO:0000256" key="2">
    <source>
        <dbReference type="ARBA" id="ARBA00022578"/>
    </source>
</evidence>
<dbReference type="OrthoDB" id="6463213at2759"/>
<dbReference type="EMBL" id="BMAV01015538">
    <property type="protein sequence ID" value="GFY65193.1"/>
    <property type="molecule type" value="Genomic_DNA"/>
</dbReference>
<dbReference type="Proteomes" id="UP000886998">
    <property type="component" value="Unassembled WGS sequence"/>
</dbReference>
<proteinExistence type="inferred from homology"/>
<dbReference type="PANTHER" id="PTHR33258">
    <property type="entry name" value="TRANSPOSASE INSL FOR INSERTION SEQUENCE ELEMENT IS186A-RELATED"/>
    <property type="match status" value="1"/>
</dbReference>
<evidence type="ECO:0000256" key="5">
    <source>
        <dbReference type="SAM" id="SignalP"/>
    </source>
</evidence>
<dbReference type="InterPro" id="IPR047952">
    <property type="entry name" value="Transpos_IS4"/>
</dbReference>
<keyword evidence="9" id="KW-1185">Reference proteome</keyword>
<dbReference type="InterPro" id="IPR002559">
    <property type="entry name" value="Transposase_11"/>
</dbReference>
<keyword evidence="4" id="KW-0233">DNA recombination</keyword>
<dbReference type="GO" id="GO:0004803">
    <property type="term" value="F:transposase activity"/>
    <property type="evidence" value="ECO:0007669"/>
    <property type="project" value="InterPro"/>
</dbReference>
<dbReference type="Pfam" id="PF01609">
    <property type="entry name" value="DDE_Tnp_1"/>
    <property type="match status" value="1"/>
</dbReference>
<evidence type="ECO:0000259" key="6">
    <source>
        <dbReference type="Pfam" id="PF01609"/>
    </source>
</evidence>
<gene>
    <name evidence="7" type="ORF">TNIN_36951</name>
    <name evidence="8" type="ORF">TNIN_39421</name>
</gene>
<feature type="signal peptide" evidence="5">
    <location>
        <begin position="1"/>
        <end position="25"/>
    </location>
</feature>
<dbReference type="SUPFAM" id="SSF53098">
    <property type="entry name" value="Ribonuclease H-like"/>
    <property type="match status" value="1"/>
</dbReference>
<evidence type="ECO:0000313" key="7">
    <source>
        <dbReference type="EMBL" id="GFY65193.1"/>
    </source>
</evidence>
<dbReference type="InterPro" id="IPR012337">
    <property type="entry name" value="RNaseH-like_sf"/>
</dbReference>
<reference evidence="7" key="1">
    <citation type="submission" date="2020-08" db="EMBL/GenBank/DDBJ databases">
        <title>Multicomponent nature underlies the extraordinary mechanical properties of spider dragline silk.</title>
        <authorList>
            <person name="Kono N."/>
            <person name="Nakamura H."/>
            <person name="Mori M."/>
            <person name="Yoshida Y."/>
            <person name="Ohtoshi R."/>
            <person name="Malay A.D."/>
            <person name="Moran D.A.P."/>
            <person name="Tomita M."/>
            <person name="Numata K."/>
            <person name="Arakawa K."/>
        </authorList>
    </citation>
    <scope>NUCLEOTIDE SEQUENCE</scope>
</reference>
<feature type="chain" id="PRO_5036658741" evidence="5">
    <location>
        <begin position="26"/>
        <end position="233"/>
    </location>
</feature>
<keyword evidence="3" id="KW-0238">DNA-binding</keyword>
<evidence type="ECO:0000256" key="4">
    <source>
        <dbReference type="ARBA" id="ARBA00023172"/>
    </source>
</evidence>